<dbReference type="Proteomes" id="UP001215598">
    <property type="component" value="Unassembled WGS sequence"/>
</dbReference>
<dbReference type="AlphaFoldDB" id="A0AAD7NG69"/>
<proteinExistence type="predicted"/>
<evidence type="ECO:0000313" key="1">
    <source>
        <dbReference type="EMBL" id="KAJ7760967.1"/>
    </source>
</evidence>
<dbReference type="InterPro" id="IPR036052">
    <property type="entry name" value="TrpB-like_PALP_sf"/>
</dbReference>
<gene>
    <name evidence="1" type="ORF">B0H16DRAFT_1884415</name>
</gene>
<protein>
    <submittedName>
        <fullName evidence="1">Uncharacterized protein</fullName>
    </submittedName>
</protein>
<comment type="caution">
    <text evidence="1">The sequence shown here is derived from an EMBL/GenBank/DDBJ whole genome shotgun (WGS) entry which is preliminary data.</text>
</comment>
<sequence>MSWGIGMNQLTQTIELALPRIDGTTTSRPLAMAPYLVKHDGLFVGSTSACNLIACVRFVKKMGWWKGERIGEEGAHLLLCHAGMTARSTAERSPTPASR</sequence>
<reference evidence="1" key="1">
    <citation type="submission" date="2023-03" db="EMBL/GenBank/DDBJ databases">
        <title>Massive genome expansion in bonnet fungi (Mycena s.s.) driven by repeated elements and novel gene families across ecological guilds.</title>
        <authorList>
            <consortium name="Lawrence Berkeley National Laboratory"/>
            <person name="Harder C.B."/>
            <person name="Miyauchi S."/>
            <person name="Viragh M."/>
            <person name="Kuo A."/>
            <person name="Thoen E."/>
            <person name="Andreopoulos B."/>
            <person name="Lu D."/>
            <person name="Skrede I."/>
            <person name="Drula E."/>
            <person name="Henrissat B."/>
            <person name="Morin E."/>
            <person name="Kohler A."/>
            <person name="Barry K."/>
            <person name="LaButti K."/>
            <person name="Morin E."/>
            <person name="Salamov A."/>
            <person name="Lipzen A."/>
            <person name="Mereny Z."/>
            <person name="Hegedus B."/>
            <person name="Baldrian P."/>
            <person name="Stursova M."/>
            <person name="Weitz H."/>
            <person name="Taylor A."/>
            <person name="Grigoriev I.V."/>
            <person name="Nagy L.G."/>
            <person name="Martin F."/>
            <person name="Kauserud H."/>
        </authorList>
    </citation>
    <scope>NUCLEOTIDE SEQUENCE</scope>
    <source>
        <strain evidence="1">CBHHK182m</strain>
    </source>
</reference>
<organism evidence="1 2">
    <name type="scientific">Mycena metata</name>
    <dbReference type="NCBI Taxonomy" id="1033252"/>
    <lineage>
        <taxon>Eukaryota</taxon>
        <taxon>Fungi</taxon>
        <taxon>Dikarya</taxon>
        <taxon>Basidiomycota</taxon>
        <taxon>Agaricomycotina</taxon>
        <taxon>Agaricomycetes</taxon>
        <taxon>Agaricomycetidae</taxon>
        <taxon>Agaricales</taxon>
        <taxon>Marasmiineae</taxon>
        <taxon>Mycenaceae</taxon>
        <taxon>Mycena</taxon>
    </lineage>
</organism>
<accession>A0AAD7NG69</accession>
<keyword evidence="2" id="KW-1185">Reference proteome</keyword>
<evidence type="ECO:0000313" key="2">
    <source>
        <dbReference type="Proteomes" id="UP001215598"/>
    </source>
</evidence>
<dbReference type="EMBL" id="JARKIB010000036">
    <property type="protein sequence ID" value="KAJ7760967.1"/>
    <property type="molecule type" value="Genomic_DNA"/>
</dbReference>
<dbReference type="Gene3D" id="3.40.50.1100">
    <property type="match status" value="1"/>
</dbReference>
<name>A0AAD7NG69_9AGAR</name>